<protein>
    <submittedName>
        <fullName evidence="2">CE295 protein</fullName>
    </submittedName>
</protein>
<reference evidence="2 3" key="1">
    <citation type="submission" date="2019-09" db="EMBL/GenBank/DDBJ databases">
        <title>Bird 10,000 Genomes (B10K) Project - Family phase.</title>
        <authorList>
            <person name="Zhang G."/>
        </authorList>
    </citation>
    <scope>NUCLEOTIDE SEQUENCE [LARGE SCALE GENOMIC DNA]</scope>
    <source>
        <strain evidence="2">B10K-DU-029-28</strain>
    </source>
</reference>
<dbReference type="PANTHER" id="PTHR21553">
    <property type="entry name" value="ALMS1-RELATED"/>
    <property type="match status" value="1"/>
</dbReference>
<organism evidence="2 3">
    <name type="scientific">Anhinga rufa</name>
    <name type="common">African darter</name>
    <dbReference type="NCBI Taxonomy" id="317792"/>
    <lineage>
        <taxon>Eukaryota</taxon>
        <taxon>Metazoa</taxon>
        <taxon>Chordata</taxon>
        <taxon>Craniata</taxon>
        <taxon>Vertebrata</taxon>
        <taxon>Euteleostomi</taxon>
        <taxon>Archelosauria</taxon>
        <taxon>Archosauria</taxon>
        <taxon>Dinosauria</taxon>
        <taxon>Saurischia</taxon>
        <taxon>Theropoda</taxon>
        <taxon>Coelurosauria</taxon>
        <taxon>Aves</taxon>
        <taxon>Neognathae</taxon>
        <taxon>Neoaves</taxon>
        <taxon>Aequornithes</taxon>
        <taxon>Suliformes</taxon>
        <taxon>Anhingidae</taxon>
        <taxon>Anhinga</taxon>
    </lineage>
</organism>
<dbReference type="PANTHER" id="PTHR21553:SF26">
    <property type="entry name" value="ALMS MOTIF DOMAIN-CONTAINING PROTEIN"/>
    <property type="match status" value="1"/>
</dbReference>
<dbReference type="EMBL" id="VZTV01025622">
    <property type="protein sequence ID" value="NXT88498.1"/>
    <property type="molecule type" value="Genomic_DNA"/>
</dbReference>
<gene>
    <name evidence="2" type="primary">Cep295_0</name>
    <name evidence="2" type="ORF">ANHRUF_R11061</name>
</gene>
<dbReference type="GO" id="GO:0005813">
    <property type="term" value="C:centrosome"/>
    <property type="evidence" value="ECO:0007669"/>
    <property type="project" value="TreeGrafter"/>
</dbReference>
<dbReference type="OrthoDB" id="6359887at2759"/>
<evidence type="ECO:0000313" key="2">
    <source>
        <dbReference type="EMBL" id="NXT88498.1"/>
    </source>
</evidence>
<dbReference type="GO" id="GO:0046599">
    <property type="term" value="P:regulation of centriole replication"/>
    <property type="evidence" value="ECO:0007669"/>
    <property type="project" value="TreeGrafter"/>
</dbReference>
<evidence type="ECO:0000313" key="3">
    <source>
        <dbReference type="Proteomes" id="UP000528690"/>
    </source>
</evidence>
<dbReference type="GO" id="GO:0005829">
    <property type="term" value="C:cytosol"/>
    <property type="evidence" value="ECO:0007669"/>
    <property type="project" value="TreeGrafter"/>
</dbReference>
<comment type="caution">
    <text evidence="2">The sequence shown here is derived from an EMBL/GenBank/DDBJ whole genome shotgun (WGS) entry which is preliminary data.</text>
</comment>
<dbReference type="AlphaFoldDB" id="A0A7L3G7Z5"/>
<accession>A0A7L3G7Z5</accession>
<name>A0A7L3G7Z5_9AVES</name>
<feature type="non-terminal residue" evidence="2">
    <location>
        <position position="1"/>
    </location>
</feature>
<keyword evidence="3" id="KW-1185">Reference proteome</keyword>
<feature type="compositionally biased region" description="Polar residues" evidence="1">
    <location>
        <begin position="31"/>
        <end position="43"/>
    </location>
</feature>
<feature type="non-terminal residue" evidence="2">
    <location>
        <position position="132"/>
    </location>
</feature>
<dbReference type="Proteomes" id="UP000528690">
    <property type="component" value="Unassembled WGS sequence"/>
</dbReference>
<feature type="region of interest" description="Disordered" evidence="1">
    <location>
        <begin position="1"/>
        <end position="67"/>
    </location>
</feature>
<proteinExistence type="predicted"/>
<sequence length="132" mass="14999">LKGDLILQFEPQPLPAPSDRCQDNDLDVSLEQESACDTRQESGQMIEEEVLSESENHEEAKPHQPQSKLALKKLLNKIRSQKQEWTSKSEKEIQSEIETIESGTIASEERPLCDLELNYEQQKNTACEAKGM</sequence>
<evidence type="ECO:0000256" key="1">
    <source>
        <dbReference type="SAM" id="MobiDB-lite"/>
    </source>
</evidence>
<dbReference type="GO" id="GO:0005814">
    <property type="term" value="C:centriole"/>
    <property type="evidence" value="ECO:0007669"/>
    <property type="project" value="TreeGrafter"/>
</dbReference>